<evidence type="ECO:0000313" key="5">
    <source>
        <dbReference type="Proteomes" id="UP000051574"/>
    </source>
</evidence>
<proteinExistence type="predicted"/>
<feature type="compositionally biased region" description="Polar residues" evidence="1">
    <location>
        <begin position="915"/>
        <end position="942"/>
    </location>
</feature>
<feature type="compositionally biased region" description="Low complexity" evidence="1">
    <location>
        <begin position="1023"/>
        <end position="1039"/>
    </location>
</feature>
<feature type="compositionally biased region" description="Polar residues" evidence="1">
    <location>
        <begin position="852"/>
        <end position="887"/>
    </location>
</feature>
<feature type="compositionally biased region" description="Polar residues" evidence="1">
    <location>
        <begin position="1093"/>
        <end position="1107"/>
    </location>
</feature>
<accession>A0A0T6B6R5</accession>
<dbReference type="GO" id="GO:0005912">
    <property type="term" value="C:adherens junction"/>
    <property type="evidence" value="ECO:0007669"/>
    <property type="project" value="TreeGrafter"/>
</dbReference>
<feature type="compositionally biased region" description="Acidic residues" evidence="1">
    <location>
        <begin position="1006"/>
        <end position="1015"/>
    </location>
</feature>
<evidence type="ECO:0000256" key="1">
    <source>
        <dbReference type="SAM" id="MobiDB-lite"/>
    </source>
</evidence>
<feature type="region of interest" description="Disordered" evidence="1">
    <location>
        <begin position="1131"/>
        <end position="1184"/>
    </location>
</feature>
<dbReference type="Pfam" id="PF00595">
    <property type="entry name" value="PDZ"/>
    <property type="match status" value="1"/>
</dbReference>
<comment type="caution">
    <text evidence="4">The sequence shown here is derived from an EMBL/GenBank/DDBJ whole genome shotgun (WGS) entry which is preliminary data.</text>
</comment>
<feature type="compositionally biased region" description="Basic and acidic residues" evidence="1">
    <location>
        <begin position="359"/>
        <end position="373"/>
    </location>
</feature>
<dbReference type="SMART" id="SM00228">
    <property type="entry name" value="PDZ"/>
    <property type="match status" value="1"/>
</dbReference>
<dbReference type="EMBL" id="LJIG01009471">
    <property type="protein sequence ID" value="KRT83014.1"/>
    <property type="molecule type" value="Genomic_DNA"/>
</dbReference>
<dbReference type="PROSITE" id="PS50106">
    <property type="entry name" value="PDZ"/>
    <property type="match status" value="1"/>
</dbReference>
<sequence length="1200" mass="133292">MTNLMSDVTDDHPREIIGVLSSAMNLLRKCRVNAALTIQLFSQLFHWISARSLSTIINNPQLCTRSFGVKLFNRLRNLQAWAESQGLELAAECHLAKIVQCAHLLQAPKYTADDLAKLSAACFKLNSLQLRALLTQYKGDIGEQVAPPPLLEHAARAAEGVADELARAEGREVKLHEDSAPPLQLLLPDDGFSCDVVQGVPPGLADFLHPLQASGLCRLAAQPTSSGHWTVYMSAPRPPSALSTTQPEVQVIRLQKTGGGMGLSIVAAKGAGQERLGIYIKSVVPGGAADRDGRLTAGDQLLSVDGQSLLGITQEKAAEFLVRTGSVVTLEVAKGGAVYHGLATLLQQPSPTPHRGPRRMSERDLPSRVDAERTIPSSKSVPALHHISPASDQPRTGSHDVFNPGYSRTSSNNSINTNSATPTTQNGAVTSQSSLRSRSTHNLHQQDAGFYQNLSVYRNKMPSPQQLGDRTSALRSSQNSLQSNVTNSQRPMSAHYHNPPSTSATTGRLPLHQSIPNLKSPQEARTMAYVSNNQQNYNPNYGNQGSNVNFPPNQTYGSQTYGTQKPNYDRTIAGQYPGENQNYTNSPYARQHDEHKYATYGQRNENSYPSPNMQTYSGNIQQPLHINANGQRTEEMSRHEMRYNTGLLREDYRQTPAQRNEELMRYPSTNNVRVQEGPVQQSKSQDVIARQEDFNRGNEMRTSKSEDMLRQYSTNPNDMFRYASSGNIKDKTDGGGRPTDIYQNRVNNDDRKEEPRSGNNIRGQAKLTEMGEEVRRRQNRNVPNQFHSPNNAYYQQHPQYYTQPGQYTNQQNFVPTHIQMAQNTQSMQNLSLSQNYQSGQNYPSPNYPGGQQYPNQNYAHTNQNQNYPQNLTSPTNQQNNYYGNQPTPASPNYIKNPPVAPKPLRKPEDPPELPPTSTHPLYSASTQDPPKMSLYSSANALSKNARDPWAREEQERQAEMRREHVRVMREQQIKELMSIPNRSQQQEDHLRVLQLEREFQRRAMEEPEQEDEDTEKESSVSYTSSQPVATTTPSTTTASNPIAKQEPPASILKPGALVNNQQPPPEPQAPPPPERGSSYAVMSLRNKEGTKRVSFNDTSATPQPPTNLQIEEAVREDPNSFIRQAETMLASPTTPTDASGTGVSTATPGVIGAQEVYKDPRTRRLAEQAQQKPQAPIPEKLSFKEKMKMFAMETGEAGNN</sequence>
<dbReference type="CDD" id="cd06789">
    <property type="entry name" value="PDZ_AFDN-like"/>
    <property type="match status" value="1"/>
</dbReference>
<feature type="compositionally biased region" description="Basic and acidic residues" evidence="1">
    <location>
        <begin position="1156"/>
        <end position="1166"/>
    </location>
</feature>
<dbReference type="AlphaFoldDB" id="A0A0T6B6R5"/>
<feature type="domain" description="Dilute" evidence="3">
    <location>
        <begin position="1"/>
        <end position="160"/>
    </location>
</feature>
<feature type="compositionally biased region" description="Basic and acidic residues" evidence="1">
    <location>
        <begin position="747"/>
        <end position="756"/>
    </location>
</feature>
<feature type="region of interest" description="Disordered" evidence="1">
    <location>
        <begin position="835"/>
        <end position="1107"/>
    </location>
</feature>
<evidence type="ECO:0000313" key="4">
    <source>
        <dbReference type="EMBL" id="KRT83014.1"/>
    </source>
</evidence>
<feature type="region of interest" description="Disordered" evidence="1">
    <location>
        <begin position="345"/>
        <end position="442"/>
    </location>
</feature>
<dbReference type="SMART" id="SM01132">
    <property type="entry name" value="DIL"/>
    <property type="match status" value="1"/>
</dbReference>
<feature type="compositionally biased region" description="Basic and acidic residues" evidence="1">
    <location>
        <begin position="944"/>
        <end position="973"/>
    </location>
</feature>
<feature type="region of interest" description="Disordered" evidence="1">
    <location>
        <begin position="460"/>
        <end position="508"/>
    </location>
</feature>
<keyword evidence="5" id="KW-1185">Reference proteome</keyword>
<feature type="compositionally biased region" description="Polar residues" evidence="1">
    <location>
        <begin position="460"/>
        <end position="491"/>
    </location>
</feature>
<dbReference type="OrthoDB" id="6260541at2759"/>
<gene>
    <name evidence="4" type="ORF">AMK59_4013</name>
</gene>
<dbReference type="Proteomes" id="UP000051574">
    <property type="component" value="Unassembled WGS sequence"/>
</dbReference>
<protein>
    <submittedName>
        <fullName evidence="4">PDZ domain-containing protein</fullName>
    </submittedName>
</protein>
<feature type="region of interest" description="Disordered" evidence="1">
    <location>
        <begin position="716"/>
        <end position="792"/>
    </location>
</feature>
<evidence type="ECO:0000259" key="3">
    <source>
        <dbReference type="PROSITE" id="PS51126"/>
    </source>
</evidence>
<feature type="compositionally biased region" description="Pro residues" evidence="1">
    <location>
        <begin position="1062"/>
        <end position="1074"/>
    </location>
</feature>
<feature type="compositionally biased region" description="Polar residues" evidence="1">
    <location>
        <begin position="1131"/>
        <end position="1147"/>
    </location>
</feature>
<dbReference type="PROSITE" id="PS51126">
    <property type="entry name" value="DILUTE"/>
    <property type="match status" value="1"/>
</dbReference>
<dbReference type="Pfam" id="PF01843">
    <property type="entry name" value="DIL"/>
    <property type="match status" value="1"/>
</dbReference>
<dbReference type="InterPro" id="IPR036034">
    <property type="entry name" value="PDZ_sf"/>
</dbReference>
<dbReference type="GO" id="GO:0032880">
    <property type="term" value="P:regulation of protein localization"/>
    <property type="evidence" value="ECO:0007669"/>
    <property type="project" value="TreeGrafter"/>
</dbReference>
<organism evidence="4 5">
    <name type="scientific">Oryctes borbonicus</name>
    <dbReference type="NCBI Taxonomy" id="1629725"/>
    <lineage>
        <taxon>Eukaryota</taxon>
        <taxon>Metazoa</taxon>
        <taxon>Ecdysozoa</taxon>
        <taxon>Arthropoda</taxon>
        <taxon>Hexapoda</taxon>
        <taxon>Insecta</taxon>
        <taxon>Pterygota</taxon>
        <taxon>Neoptera</taxon>
        <taxon>Endopterygota</taxon>
        <taxon>Coleoptera</taxon>
        <taxon>Polyphaga</taxon>
        <taxon>Scarabaeiformia</taxon>
        <taxon>Scarabaeidae</taxon>
        <taxon>Dynastinae</taxon>
        <taxon>Oryctes</taxon>
    </lineage>
</organism>
<feature type="compositionally biased region" description="Low complexity" evidence="1">
    <location>
        <begin position="407"/>
        <end position="424"/>
    </location>
</feature>
<feature type="compositionally biased region" description="Polar residues" evidence="1">
    <location>
        <begin position="425"/>
        <end position="442"/>
    </location>
</feature>
<name>A0A0T6B6R5_9SCAR</name>
<feature type="domain" description="PDZ" evidence="2">
    <location>
        <begin position="251"/>
        <end position="336"/>
    </location>
</feature>
<dbReference type="InterPro" id="IPR001478">
    <property type="entry name" value="PDZ"/>
</dbReference>
<dbReference type="PANTHER" id="PTHR10398:SF2">
    <property type="entry name" value="AFADIN"/>
    <property type="match status" value="1"/>
</dbReference>
<feature type="compositionally biased region" description="Basic and acidic residues" evidence="1">
    <location>
        <begin position="985"/>
        <end position="1005"/>
    </location>
</feature>
<dbReference type="FunFam" id="2.30.42.10:FF:000032">
    <property type="entry name" value="Afadin isoform A"/>
    <property type="match status" value="1"/>
</dbReference>
<reference evidence="4 5" key="1">
    <citation type="submission" date="2015-09" db="EMBL/GenBank/DDBJ databases">
        <title>Draft genome of the scarab beetle Oryctes borbonicus.</title>
        <authorList>
            <person name="Meyer J.M."/>
            <person name="Markov G.V."/>
            <person name="Baskaran P."/>
            <person name="Herrmann M."/>
            <person name="Sommer R.J."/>
            <person name="Roedelsperger C."/>
        </authorList>
    </citation>
    <scope>NUCLEOTIDE SEQUENCE [LARGE SCALE GENOMIC DNA]</scope>
    <source>
        <strain evidence="4">OB123</strain>
        <tissue evidence="4">Whole animal</tissue>
    </source>
</reference>
<dbReference type="PANTHER" id="PTHR10398">
    <property type="entry name" value="AFADIN"/>
    <property type="match status" value="1"/>
</dbReference>
<dbReference type="Gene3D" id="2.30.42.10">
    <property type="match status" value="1"/>
</dbReference>
<dbReference type="SUPFAM" id="SSF50156">
    <property type="entry name" value="PDZ domain-like"/>
    <property type="match status" value="1"/>
</dbReference>
<feature type="compositionally biased region" description="Polar residues" evidence="1">
    <location>
        <begin position="835"/>
        <end position="844"/>
    </location>
</feature>
<dbReference type="GO" id="GO:0050839">
    <property type="term" value="F:cell adhesion molecule binding"/>
    <property type="evidence" value="ECO:0007669"/>
    <property type="project" value="TreeGrafter"/>
</dbReference>
<evidence type="ECO:0000259" key="2">
    <source>
        <dbReference type="PROSITE" id="PS50106"/>
    </source>
</evidence>
<dbReference type="InterPro" id="IPR002710">
    <property type="entry name" value="Dilute_dom"/>
</dbReference>
<dbReference type="InterPro" id="IPR028842">
    <property type="entry name" value="Afadin"/>
</dbReference>